<dbReference type="EMBL" id="CADCVN010000105">
    <property type="protein sequence ID" value="CAA9469099.1"/>
    <property type="molecule type" value="Genomic_DNA"/>
</dbReference>
<dbReference type="AlphaFoldDB" id="A0A6J4RL77"/>
<gene>
    <name evidence="1" type="ORF">AVDCRST_MAG96-267</name>
</gene>
<sequence length="63" mass="7059">MKAEKSRCSWLKDKHGLNSGCRPLCFWGADDKPGSFKAGHVTQALMQVNKPRHTAAKQAYDQQ</sequence>
<accession>A0A6J4RL77</accession>
<organism evidence="1">
    <name type="scientific">uncultured Segetibacter sp</name>
    <dbReference type="NCBI Taxonomy" id="481133"/>
    <lineage>
        <taxon>Bacteria</taxon>
        <taxon>Pseudomonadati</taxon>
        <taxon>Bacteroidota</taxon>
        <taxon>Chitinophagia</taxon>
        <taxon>Chitinophagales</taxon>
        <taxon>Chitinophagaceae</taxon>
        <taxon>Segetibacter</taxon>
        <taxon>environmental samples</taxon>
    </lineage>
</organism>
<reference evidence="1" key="1">
    <citation type="submission" date="2020-02" db="EMBL/GenBank/DDBJ databases">
        <authorList>
            <person name="Meier V. D."/>
        </authorList>
    </citation>
    <scope>NUCLEOTIDE SEQUENCE</scope>
    <source>
        <strain evidence="1">AVDCRST_MAG96</strain>
    </source>
</reference>
<proteinExistence type="predicted"/>
<name>A0A6J4RL77_9BACT</name>
<evidence type="ECO:0000313" key="1">
    <source>
        <dbReference type="EMBL" id="CAA9469099.1"/>
    </source>
</evidence>
<protein>
    <submittedName>
        <fullName evidence="1">Uncharacterized protein</fullName>
    </submittedName>
</protein>